<evidence type="ECO:0000256" key="3">
    <source>
        <dbReference type="ARBA" id="ARBA00023163"/>
    </source>
</evidence>
<keyword evidence="1" id="KW-0677">Repeat</keyword>
<dbReference type="SUPFAM" id="SSF50151">
    <property type="entry name" value="SacY-like RNA-binding domain"/>
    <property type="match status" value="1"/>
</dbReference>
<proteinExistence type="predicted"/>
<evidence type="ECO:0000313" key="6">
    <source>
        <dbReference type="Proteomes" id="UP000050949"/>
    </source>
</evidence>
<evidence type="ECO:0000256" key="1">
    <source>
        <dbReference type="ARBA" id="ARBA00022737"/>
    </source>
</evidence>
<organism evidence="5 6">
    <name type="scientific">Schleiferilactobacillus harbinensis DSM 16991</name>
    <dbReference type="NCBI Taxonomy" id="1122147"/>
    <lineage>
        <taxon>Bacteria</taxon>
        <taxon>Bacillati</taxon>
        <taxon>Bacillota</taxon>
        <taxon>Bacilli</taxon>
        <taxon>Lactobacillales</taxon>
        <taxon>Lactobacillaceae</taxon>
        <taxon>Schleiferilactobacillus</taxon>
    </lineage>
</organism>
<protein>
    <submittedName>
        <fullName evidence="5">Transcription antiterminator</fullName>
    </submittedName>
</protein>
<name>A0A0R1XDC0_9LACO</name>
<feature type="domain" description="PRD" evidence="4">
    <location>
        <begin position="174"/>
        <end position="288"/>
    </location>
</feature>
<reference evidence="5 6" key="1">
    <citation type="journal article" date="2015" name="Genome Announc.">
        <title>Expanding the biotechnology potential of lactobacilli through comparative genomics of 213 strains and associated genera.</title>
        <authorList>
            <person name="Sun Z."/>
            <person name="Harris H.M."/>
            <person name="McCann A."/>
            <person name="Guo C."/>
            <person name="Argimon S."/>
            <person name="Zhang W."/>
            <person name="Yang X."/>
            <person name="Jeffery I.B."/>
            <person name="Cooney J.C."/>
            <person name="Kagawa T.F."/>
            <person name="Liu W."/>
            <person name="Song Y."/>
            <person name="Salvetti E."/>
            <person name="Wrobel A."/>
            <person name="Rasinkangas P."/>
            <person name="Parkhill J."/>
            <person name="Rea M.C."/>
            <person name="O'Sullivan O."/>
            <person name="Ritari J."/>
            <person name="Douillard F.P."/>
            <person name="Paul Ross R."/>
            <person name="Yang R."/>
            <person name="Briner A.E."/>
            <person name="Felis G.E."/>
            <person name="de Vos W.M."/>
            <person name="Barrangou R."/>
            <person name="Klaenhammer T.R."/>
            <person name="Caufield P.W."/>
            <person name="Cui Y."/>
            <person name="Zhang H."/>
            <person name="O'Toole P.W."/>
        </authorList>
    </citation>
    <scope>NUCLEOTIDE SEQUENCE [LARGE SCALE GENOMIC DNA]</scope>
    <source>
        <strain evidence="5 6">DSM 16991</strain>
    </source>
</reference>
<gene>
    <name evidence="5" type="ORF">FC91_GL002120</name>
</gene>
<dbReference type="Proteomes" id="UP000050949">
    <property type="component" value="Unassembled WGS sequence"/>
</dbReference>
<dbReference type="InterPro" id="IPR050661">
    <property type="entry name" value="BglG_antiterminators"/>
</dbReference>
<dbReference type="SUPFAM" id="SSF63520">
    <property type="entry name" value="PTS-regulatory domain, PRD"/>
    <property type="match status" value="2"/>
</dbReference>
<dbReference type="InterPro" id="IPR036650">
    <property type="entry name" value="CAT_RNA-bd_dom_sf"/>
</dbReference>
<dbReference type="GO" id="GO:0003723">
    <property type="term" value="F:RNA binding"/>
    <property type="evidence" value="ECO:0007669"/>
    <property type="project" value="InterPro"/>
</dbReference>
<keyword evidence="3" id="KW-0804">Transcription</keyword>
<dbReference type="PANTHER" id="PTHR30185">
    <property type="entry name" value="CRYPTIC BETA-GLUCOSIDE BGL OPERON ANTITERMINATOR"/>
    <property type="match status" value="1"/>
</dbReference>
<dbReference type="Gene3D" id="2.30.24.10">
    <property type="entry name" value="CAT RNA-binding domain"/>
    <property type="match status" value="1"/>
</dbReference>
<sequence>MTAVLFIKSLSNNVALVKDARDREFVVIGRGVGFGKKRGDDIPPDMVQRRFISDAQNNAEWHELQHFDPRAVTLTEMIVRAAERELTVQFSRHQYLALADHLDLVLKRMQQCLVLTDNAMSWQLRRLYPREYALAKRLVRHITSLEKYGSFTIAEVPALVLHLVNAANKQEQVQDTMAMTRLIGAVIQIVERDQGMTLDTESFSYSRFLVHLEAFFRHAANPAAGEEGEPVRLDDDLLQLLQEKYPRVYQTVGRIKQFLYQQHHWVLSENEQVYLTIHIWRVTHVRQA</sequence>
<dbReference type="GO" id="GO:0006355">
    <property type="term" value="P:regulation of DNA-templated transcription"/>
    <property type="evidence" value="ECO:0007669"/>
    <property type="project" value="InterPro"/>
</dbReference>
<keyword evidence="2" id="KW-0805">Transcription regulation</keyword>
<dbReference type="PATRIC" id="fig|1122147.4.peg.2193"/>
<comment type="caution">
    <text evidence="5">The sequence shown here is derived from an EMBL/GenBank/DDBJ whole genome shotgun (WGS) entry which is preliminary data.</text>
</comment>
<dbReference type="Pfam" id="PF03123">
    <property type="entry name" value="CAT_RBD"/>
    <property type="match status" value="1"/>
</dbReference>
<dbReference type="PROSITE" id="PS51372">
    <property type="entry name" value="PRD_2"/>
    <property type="match status" value="2"/>
</dbReference>
<dbReference type="PANTHER" id="PTHR30185:SF18">
    <property type="entry name" value="TRANSCRIPTIONAL REGULATOR MTLR"/>
    <property type="match status" value="1"/>
</dbReference>
<evidence type="ECO:0000259" key="4">
    <source>
        <dbReference type="PROSITE" id="PS51372"/>
    </source>
</evidence>
<dbReference type="AlphaFoldDB" id="A0A0R1XDC0"/>
<dbReference type="InterPro" id="IPR004341">
    <property type="entry name" value="CAT_RNA-bd_dom"/>
</dbReference>
<evidence type="ECO:0000256" key="2">
    <source>
        <dbReference type="ARBA" id="ARBA00023015"/>
    </source>
</evidence>
<dbReference type="eggNOG" id="COG3711">
    <property type="taxonomic scope" value="Bacteria"/>
</dbReference>
<dbReference type="InterPro" id="IPR036634">
    <property type="entry name" value="PRD_sf"/>
</dbReference>
<dbReference type="SMART" id="SM01061">
    <property type="entry name" value="CAT_RBD"/>
    <property type="match status" value="1"/>
</dbReference>
<feature type="domain" description="PRD" evidence="4">
    <location>
        <begin position="66"/>
        <end position="173"/>
    </location>
</feature>
<dbReference type="InterPro" id="IPR011608">
    <property type="entry name" value="PRD"/>
</dbReference>
<dbReference type="Pfam" id="PF00874">
    <property type="entry name" value="PRD"/>
    <property type="match status" value="2"/>
</dbReference>
<dbReference type="EMBL" id="AZFW01000036">
    <property type="protein sequence ID" value="KRM28159.1"/>
    <property type="molecule type" value="Genomic_DNA"/>
</dbReference>
<evidence type="ECO:0000313" key="5">
    <source>
        <dbReference type="EMBL" id="KRM28159.1"/>
    </source>
</evidence>
<accession>A0A0R1XDC0</accession>
<dbReference type="Gene3D" id="1.10.1790.10">
    <property type="entry name" value="PRD domain"/>
    <property type="match status" value="2"/>
</dbReference>